<dbReference type="AlphaFoldDB" id="A0A7W9HRC2"/>
<gene>
    <name evidence="2" type="ORF">F4560_006638</name>
</gene>
<keyword evidence="1" id="KW-0472">Membrane</keyword>
<dbReference type="EMBL" id="JACHMO010000001">
    <property type="protein sequence ID" value="MBB5806870.1"/>
    <property type="molecule type" value="Genomic_DNA"/>
</dbReference>
<dbReference type="Proteomes" id="UP000552097">
    <property type="component" value="Unassembled WGS sequence"/>
</dbReference>
<feature type="transmembrane region" description="Helical" evidence="1">
    <location>
        <begin position="303"/>
        <end position="321"/>
    </location>
</feature>
<keyword evidence="1" id="KW-1133">Transmembrane helix</keyword>
<name>A0A7W9HRC2_9PSEU</name>
<comment type="caution">
    <text evidence="2">The sequence shown here is derived from an EMBL/GenBank/DDBJ whole genome shotgun (WGS) entry which is preliminary data.</text>
</comment>
<protein>
    <submittedName>
        <fullName evidence="2">Uncharacterized protein</fullName>
    </submittedName>
</protein>
<dbReference type="RefSeq" id="WP_184926745.1">
    <property type="nucleotide sequence ID" value="NZ_JACHMO010000001.1"/>
</dbReference>
<proteinExistence type="predicted"/>
<feature type="transmembrane region" description="Helical" evidence="1">
    <location>
        <begin position="243"/>
        <end position="263"/>
    </location>
</feature>
<feature type="transmembrane region" description="Helical" evidence="1">
    <location>
        <begin position="135"/>
        <end position="158"/>
    </location>
</feature>
<keyword evidence="1" id="KW-0812">Transmembrane</keyword>
<evidence type="ECO:0000313" key="3">
    <source>
        <dbReference type="Proteomes" id="UP000552097"/>
    </source>
</evidence>
<evidence type="ECO:0000313" key="2">
    <source>
        <dbReference type="EMBL" id="MBB5806870.1"/>
    </source>
</evidence>
<feature type="transmembrane region" description="Helical" evidence="1">
    <location>
        <begin position="21"/>
        <end position="42"/>
    </location>
</feature>
<sequence>MTTVATSPEAPTEEPTTTTPAVVLLRAAGAVLLVYGYLVGMNSDLAAVRELVNRPLGLGEDFGPLGAMLLLAAAGYESVTRKPSVRRVVLTYLPLAVTVLLAAGMVTLGATIWTVPSADHTSPLTLVGNLTLVSQLIAVKPLLVPLGWIVLLELLAWATGALIRRFTGNARVVVPALHIAVAATAILLVDHDHRAATVAAFSGVVVIGQVVALRGRFQFLLAPAAWSLFVLAEHQYPVELARWWYPVAAVYAGLLFTSAVVFAGPTAAKIAENRIVGWLADNAIWLALLQGVFGFAVMHASTAVAGVLTTLGATAALGWMGRRR</sequence>
<feature type="transmembrane region" description="Helical" evidence="1">
    <location>
        <begin position="91"/>
        <end position="115"/>
    </location>
</feature>
<evidence type="ECO:0000256" key="1">
    <source>
        <dbReference type="SAM" id="Phobius"/>
    </source>
</evidence>
<feature type="transmembrane region" description="Helical" evidence="1">
    <location>
        <begin position="170"/>
        <end position="189"/>
    </location>
</feature>
<accession>A0A7W9HRC2</accession>
<organism evidence="2 3">
    <name type="scientific">Saccharothrix ecbatanensis</name>
    <dbReference type="NCBI Taxonomy" id="1105145"/>
    <lineage>
        <taxon>Bacteria</taxon>
        <taxon>Bacillati</taxon>
        <taxon>Actinomycetota</taxon>
        <taxon>Actinomycetes</taxon>
        <taxon>Pseudonocardiales</taxon>
        <taxon>Pseudonocardiaceae</taxon>
        <taxon>Saccharothrix</taxon>
    </lineage>
</organism>
<keyword evidence="3" id="KW-1185">Reference proteome</keyword>
<feature type="transmembrane region" description="Helical" evidence="1">
    <location>
        <begin position="275"/>
        <end position="297"/>
    </location>
</feature>
<reference evidence="2 3" key="1">
    <citation type="submission" date="2020-08" db="EMBL/GenBank/DDBJ databases">
        <title>Sequencing the genomes of 1000 actinobacteria strains.</title>
        <authorList>
            <person name="Klenk H.-P."/>
        </authorList>
    </citation>
    <scope>NUCLEOTIDE SEQUENCE [LARGE SCALE GENOMIC DNA]</scope>
    <source>
        <strain evidence="2 3">DSM 45486</strain>
    </source>
</reference>
<feature type="transmembrane region" description="Helical" evidence="1">
    <location>
        <begin position="62"/>
        <end position="79"/>
    </location>
</feature>